<keyword evidence="3" id="KW-1185">Reference proteome</keyword>
<name>A0A4Q2RGV0_9HYPH</name>
<evidence type="ECO:0000313" key="2">
    <source>
        <dbReference type="EMBL" id="RYB05064.1"/>
    </source>
</evidence>
<accession>A0A4Q2RGV0</accession>
<dbReference type="OrthoDB" id="1113830at2"/>
<dbReference type="InterPro" id="IPR002123">
    <property type="entry name" value="Plipid/glycerol_acylTrfase"/>
</dbReference>
<reference evidence="2 3" key="2">
    <citation type="submission" date="2019-02" db="EMBL/GenBank/DDBJ databases">
        <title>'Lichenibacterium ramalinii' gen. nov. sp. nov., 'Lichenibacterium minor' gen. nov. sp. nov.</title>
        <authorList>
            <person name="Pankratov T."/>
        </authorList>
    </citation>
    <scope>NUCLEOTIDE SEQUENCE [LARGE SCALE GENOMIC DNA]</scope>
    <source>
        <strain evidence="2 3">RmlP001</strain>
    </source>
</reference>
<dbReference type="SUPFAM" id="SSF69593">
    <property type="entry name" value="Glycerol-3-phosphate (1)-acyltransferase"/>
    <property type="match status" value="1"/>
</dbReference>
<evidence type="ECO:0000313" key="3">
    <source>
        <dbReference type="Proteomes" id="UP000289411"/>
    </source>
</evidence>
<organism evidence="2 3">
    <name type="scientific">Lichenibacterium ramalinae</name>
    <dbReference type="NCBI Taxonomy" id="2316527"/>
    <lineage>
        <taxon>Bacteria</taxon>
        <taxon>Pseudomonadati</taxon>
        <taxon>Pseudomonadota</taxon>
        <taxon>Alphaproteobacteria</taxon>
        <taxon>Hyphomicrobiales</taxon>
        <taxon>Lichenihabitantaceae</taxon>
        <taxon>Lichenibacterium</taxon>
    </lineage>
</organism>
<comment type="caution">
    <text evidence="2">The sequence shown here is derived from an EMBL/GenBank/DDBJ whole genome shotgun (WGS) entry which is preliminary data.</text>
</comment>
<dbReference type="CDD" id="cd07986">
    <property type="entry name" value="LPLAT_ACT14924-like"/>
    <property type="match status" value="1"/>
</dbReference>
<proteinExistence type="predicted"/>
<dbReference type="Proteomes" id="UP000289411">
    <property type="component" value="Unassembled WGS sequence"/>
</dbReference>
<gene>
    <name evidence="2" type="ORF">D3272_11450</name>
</gene>
<dbReference type="EMBL" id="QYBC01000008">
    <property type="protein sequence ID" value="RYB05064.1"/>
    <property type="molecule type" value="Genomic_DNA"/>
</dbReference>
<sequence length="387" mass="42352">MRRPNGPPRTGPTWCRSPRWRAWWACCKASTGSPRPCRDAEAASSQFHAALLPGTAMSDPNFSYADPSMPPVKRGLIRLVEAATGQRKLRRLYMANRRQGITGESFFAAAVRSLAIDVRHDPAALAAIPATGPVVVVANHPYGVLDGIVISWLIQQRRGDFLVLTNAVLLRAPEIADYVLPIDFAATDEAMRTNIESRAAARRHLDAGGCVVVFPAGGISTAPDRLGRQRATDGPWQPFTAQLIQRSRATVVPICFEGQNSRLFQIASHLSPVLRLSLIFHEVRTRIGTAMLVAVGRPLRFEDLPALADRQAMADHLKALTYGLASAFPQLAMTHVVPAGVHRPVEAPLGALKRQMGRGKRAVARKMAERLRRRPPGQHRLDDTRPG</sequence>
<dbReference type="GO" id="GO:0016746">
    <property type="term" value="F:acyltransferase activity"/>
    <property type="evidence" value="ECO:0007669"/>
    <property type="project" value="InterPro"/>
</dbReference>
<reference evidence="2 3" key="1">
    <citation type="submission" date="2018-09" db="EMBL/GenBank/DDBJ databases">
        <authorList>
            <person name="Grouzdev D.S."/>
            <person name="Krutkina M.S."/>
        </authorList>
    </citation>
    <scope>NUCLEOTIDE SEQUENCE [LARGE SCALE GENOMIC DNA]</scope>
    <source>
        <strain evidence="2 3">RmlP001</strain>
    </source>
</reference>
<feature type="domain" description="Phospholipid/glycerol acyltransferase" evidence="1">
    <location>
        <begin position="134"/>
        <end position="259"/>
    </location>
</feature>
<dbReference type="SMART" id="SM00563">
    <property type="entry name" value="PlsC"/>
    <property type="match status" value="1"/>
</dbReference>
<dbReference type="Pfam" id="PF19576">
    <property type="entry name" value="Acyltransf_2"/>
    <property type="match status" value="1"/>
</dbReference>
<dbReference type="InterPro" id="IPR045746">
    <property type="entry name" value="ACT14924-like_Acyltransf_dom"/>
</dbReference>
<evidence type="ECO:0000259" key="1">
    <source>
        <dbReference type="SMART" id="SM00563"/>
    </source>
</evidence>
<protein>
    <recommendedName>
        <fullName evidence="1">Phospholipid/glycerol acyltransferase domain-containing protein</fullName>
    </recommendedName>
</protein>
<dbReference type="AlphaFoldDB" id="A0A4Q2RGV0"/>